<evidence type="ECO:0000256" key="2">
    <source>
        <dbReference type="ARBA" id="ARBA00023015"/>
    </source>
</evidence>
<comment type="similarity">
    <text evidence="1">Belongs to the LysR transcriptional regulatory family.</text>
</comment>
<keyword evidence="3" id="KW-0238">DNA-binding</keyword>
<dbReference type="InterPro" id="IPR005119">
    <property type="entry name" value="LysR_subst-bd"/>
</dbReference>
<dbReference type="PANTHER" id="PTHR30537:SF74">
    <property type="entry name" value="HTH-TYPE TRANSCRIPTIONAL REGULATOR TRPI"/>
    <property type="match status" value="1"/>
</dbReference>
<dbReference type="EMBL" id="BAABCX010000001">
    <property type="protein sequence ID" value="GAA3534103.1"/>
    <property type="molecule type" value="Genomic_DNA"/>
</dbReference>
<evidence type="ECO:0000313" key="7">
    <source>
        <dbReference type="Proteomes" id="UP001500795"/>
    </source>
</evidence>
<evidence type="ECO:0000256" key="3">
    <source>
        <dbReference type="ARBA" id="ARBA00023125"/>
    </source>
</evidence>
<dbReference type="PRINTS" id="PR00039">
    <property type="entry name" value="HTHLYSR"/>
</dbReference>
<accession>A0ABP6VJ72</accession>
<keyword evidence="2" id="KW-0805">Transcription regulation</keyword>
<comment type="caution">
    <text evidence="6">The sequence shown here is derived from an EMBL/GenBank/DDBJ whole genome shotgun (WGS) entry which is preliminary data.</text>
</comment>
<dbReference type="Gene3D" id="3.40.190.10">
    <property type="entry name" value="Periplasmic binding protein-like II"/>
    <property type="match status" value="2"/>
</dbReference>
<dbReference type="Pfam" id="PF03466">
    <property type="entry name" value="LysR_substrate"/>
    <property type="match status" value="1"/>
</dbReference>
<gene>
    <name evidence="6" type="ORF">GCM10022394_12070</name>
</gene>
<dbReference type="InterPro" id="IPR058163">
    <property type="entry name" value="LysR-type_TF_proteobact-type"/>
</dbReference>
<evidence type="ECO:0000313" key="6">
    <source>
        <dbReference type="EMBL" id="GAA3534103.1"/>
    </source>
</evidence>
<evidence type="ECO:0000256" key="4">
    <source>
        <dbReference type="ARBA" id="ARBA00023163"/>
    </source>
</evidence>
<sequence>MKCEFGSQKEASQLPSLTALRCFEAAARAESFSRAADELHLTHGAISRAVRQLEDDLGVALFERRNRGVFLTDAGHKLFRAVGDGLGLIRQASRELRDKAQSRPLVVSCEPTLLMRWLIPRWPAFQALHPGLDVHLVAGGGLFSFDSGIDLAIRRNDFDWPANLYACRLFNERIGPVCHPGKVEQFFDMAAAPSLQPRAPRLHTKTRPQAWQEWMTASGQALADRAPDQTFEHFYFSLQAAVAGLGVAIGPYQLVRDDLEAGVLIAPMGFTEDGSGYCLLAEQEPTAGSAHAHLQAWLQSVIP</sequence>
<evidence type="ECO:0000256" key="1">
    <source>
        <dbReference type="ARBA" id="ARBA00009437"/>
    </source>
</evidence>
<dbReference type="SUPFAM" id="SSF46785">
    <property type="entry name" value="Winged helix' DNA-binding domain"/>
    <property type="match status" value="1"/>
</dbReference>
<dbReference type="Gene3D" id="1.10.10.10">
    <property type="entry name" value="Winged helix-like DNA-binding domain superfamily/Winged helix DNA-binding domain"/>
    <property type="match status" value="1"/>
</dbReference>
<protein>
    <submittedName>
        <fullName evidence="6">LysR substrate-binding domain-containing protein</fullName>
    </submittedName>
</protein>
<dbReference type="Pfam" id="PF00126">
    <property type="entry name" value="HTH_1"/>
    <property type="match status" value="1"/>
</dbReference>
<evidence type="ECO:0000259" key="5">
    <source>
        <dbReference type="PROSITE" id="PS50931"/>
    </source>
</evidence>
<dbReference type="RefSeq" id="WP_344955792.1">
    <property type="nucleotide sequence ID" value="NZ_BAABCX010000001.1"/>
</dbReference>
<reference evidence="7" key="1">
    <citation type="journal article" date="2019" name="Int. J. Syst. Evol. Microbiol.">
        <title>The Global Catalogue of Microorganisms (GCM) 10K type strain sequencing project: providing services to taxonomists for standard genome sequencing and annotation.</title>
        <authorList>
            <consortium name="The Broad Institute Genomics Platform"/>
            <consortium name="The Broad Institute Genome Sequencing Center for Infectious Disease"/>
            <person name="Wu L."/>
            <person name="Ma J."/>
        </authorList>
    </citation>
    <scope>NUCLEOTIDE SEQUENCE [LARGE SCALE GENOMIC DNA]</scope>
    <source>
        <strain evidence="7">JCM 17110</strain>
    </source>
</reference>
<feature type="domain" description="HTH lysR-type" evidence="5">
    <location>
        <begin position="15"/>
        <end position="72"/>
    </location>
</feature>
<keyword evidence="4" id="KW-0804">Transcription</keyword>
<dbReference type="Proteomes" id="UP001500795">
    <property type="component" value="Unassembled WGS sequence"/>
</dbReference>
<dbReference type="PANTHER" id="PTHR30537">
    <property type="entry name" value="HTH-TYPE TRANSCRIPTIONAL REGULATOR"/>
    <property type="match status" value="1"/>
</dbReference>
<dbReference type="PROSITE" id="PS50931">
    <property type="entry name" value="HTH_LYSR"/>
    <property type="match status" value="1"/>
</dbReference>
<name>A0ABP6VJ72_9GAMM</name>
<proteinExistence type="inferred from homology"/>
<dbReference type="InterPro" id="IPR036390">
    <property type="entry name" value="WH_DNA-bd_sf"/>
</dbReference>
<dbReference type="InterPro" id="IPR000847">
    <property type="entry name" value="LysR_HTH_N"/>
</dbReference>
<organism evidence="6 7">
    <name type="scientific">Zobellella aerophila</name>
    <dbReference type="NCBI Taxonomy" id="870480"/>
    <lineage>
        <taxon>Bacteria</taxon>
        <taxon>Pseudomonadati</taxon>
        <taxon>Pseudomonadota</taxon>
        <taxon>Gammaproteobacteria</taxon>
        <taxon>Aeromonadales</taxon>
        <taxon>Aeromonadaceae</taxon>
        <taxon>Zobellella</taxon>
    </lineage>
</organism>
<keyword evidence="7" id="KW-1185">Reference proteome</keyword>
<dbReference type="SUPFAM" id="SSF53850">
    <property type="entry name" value="Periplasmic binding protein-like II"/>
    <property type="match status" value="1"/>
</dbReference>
<dbReference type="InterPro" id="IPR036388">
    <property type="entry name" value="WH-like_DNA-bd_sf"/>
</dbReference>